<feature type="domain" description="F-box" evidence="1">
    <location>
        <begin position="30"/>
        <end position="70"/>
    </location>
</feature>
<dbReference type="AlphaFoldDB" id="A0A6A6YLX6"/>
<dbReference type="RefSeq" id="XP_033576840.1">
    <property type="nucleotide sequence ID" value="XM_033728005.1"/>
</dbReference>
<dbReference type="Pfam" id="PF00646">
    <property type="entry name" value="F-box"/>
    <property type="match status" value="1"/>
</dbReference>
<proteinExistence type="predicted"/>
<evidence type="ECO:0000259" key="1">
    <source>
        <dbReference type="SMART" id="SM00256"/>
    </source>
</evidence>
<dbReference type="Gene3D" id="1.20.1280.50">
    <property type="match status" value="1"/>
</dbReference>
<dbReference type="GeneID" id="54468898"/>
<keyword evidence="3" id="KW-1185">Reference proteome</keyword>
<dbReference type="Proteomes" id="UP000504636">
    <property type="component" value="Unplaced"/>
</dbReference>
<sequence length="200" mass="22856">MAASFLKVLSGFSKSKPKPSPDQSPPALHIPELVEMIFSNLRHRDLIQCSQVSKQWKDIVDTSPAIRRQTWRDTPKRLITRSQKNTLLDDRTEDLRNLKIVNPDGGARGKIPIIADLCPVFLQAAGDFNGVFDRRRTPALWILHPNHVLYLCFGHDISKRLLDHGYQCKTASYHEMLVMDPPQTQIIVRSIFYNPTRAFA</sequence>
<reference evidence="2 4" key="1">
    <citation type="journal article" date="2020" name="Stud. Mycol.">
        <title>101 Dothideomycetes genomes: a test case for predicting lifestyles and emergence of pathogens.</title>
        <authorList>
            <person name="Haridas S."/>
            <person name="Albert R."/>
            <person name="Binder M."/>
            <person name="Bloem J."/>
            <person name="Labutti K."/>
            <person name="Salamov A."/>
            <person name="Andreopoulos B."/>
            <person name="Baker S."/>
            <person name="Barry K."/>
            <person name="Bills G."/>
            <person name="Bluhm B."/>
            <person name="Cannon C."/>
            <person name="Castanera R."/>
            <person name="Culley D."/>
            <person name="Daum C."/>
            <person name="Ezra D."/>
            <person name="Gonzalez J."/>
            <person name="Henrissat B."/>
            <person name="Kuo A."/>
            <person name="Liang C."/>
            <person name="Lipzen A."/>
            <person name="Lutzoni F."/>
            <person name="Magnuson J."/>
            <person name="Mondo S."/>
            <person name="Nolan M."/>
            <person name="Ohm R."/>
            <person name="Pangilinan J."/>
            <person name="Park H.-J."/>
            <person name="Ramirez L."/>
            <person name="Alfaro M."/>
            <person name="Sun H."/>
            <person name="Tritt A."/>
            <person name="Yoshinaga Y."/>
            <person name="Zwiers L.-H."/>
            <person name="Turgeon B."/>
            <person name="Goodwin S."/>
            <person name="Spatafora J."/>
            <person name="Crous P."/>
            <person name="Grigoriev I."/>
        </authorList>
    </citation>
    <scope>NUCLEOTIDE SEQUENCE</scope>
    <source>
        <strain evidence="2 4">CBS 304.34</strain>
    </source>
</reference>
<organism evidence="2">
    <name type="scientific">Mytilinidion resinicola</name>
    <dbReference type="NCBI Taxonomy" id="574789"/>
    <lineage>
        <taxon>Eukaryota</taxon>
        <taxon>Fungi</taxon>
        <taxon>Dikarya</taxon>
        <taxon>Ascomycota</taxon>
        <taxon>Pezizomycotina</taxon>
        <taxon>Dothideomycetes</taxon>
        <taxon>Pleosporomycetidae</taxon>
        <taxon>Mytilinidiales</taxon>
        <taxon>Mytilinidiaceae</taxon>
        <taxon>Mytilinidion</taxon>
    </lineage>
</organism>
<evidence type="ECO:0000313" key="2">
    <source>
        <dbReference type="EMBL" id="KAF2809876.1"/>
    </source>
</evidence>
<dbReference type="SUPFAM" id="SSF81383">
    <property type="entry name" value="F-box domain"/>
    <property type="match status" value="1"/>
</dbReference>
<protein>
    <recommendedName>
        <fullName evidence="1">F-box domain-containing protein</fullName>
    </recommendedName>
</protein>
<accession>A0A6A6YLX6</accession>
<reference evidence="4" key="2">
    <citation type="submission" date="2020-04" db="EMBL/GenBank/DDBJ databases">
        <authorList>
            <consortium name="NCBI Genome Project"/>
        </authorList>
    </citation>
    <scope>NUCLEOTIDE SEQUENCE</scope>
    <source>
        <strain evidence="4">CBS 304.34</strain>
    </source>
</reference>
<reference evidence="4" key="3">
    <citation type="submission" date="2025-04" db="UniProtKB">
        <authorList>
            <consortium name="RefSeq"/>
        </authorList>
    </citation>
    <scope>IDENTIFICATION</scope>
    <source>
        <strain evidence="4">CBS 304.34</strain>
    </source>
</reference>
<dbReference type="CDD" id="cd09917">
    <property type="entry name" value="F-box_SF"/>
    <property type="match status" value="1"/>
</dbReference>
<evidence type="ECO:0000313" key="3">
    <source>
        <dbReference type="Proteomes" id="UP000504636"/>
    </source>
</evidence>
<gene>
    <name evidence="2 4" type="ORF">BDZ99DRAFT_570530</name>
</gene>
<evidence type="ECO:0000313" key="4">
    <source>
        <dbReference type="RefSeq" id="XP_033576840.1"/>
    </source>
</evidence>
<dbReference type="InterPro" id="IPR036047">
    <property type="entry name" value="F-box-like_dom_sf"/>
</dbReference>
<dbReference type="InterPro" id="IPR001810">
    <property type="entry name" value="F-box_dom"/>
</dbReference>
<dbReference type="SMART" id="SM00256">
    <property type="entry name" value="FBOX"/>
    <property type="match status" value="1"/>
</dbReference>
<name>A0A6A6YLX6_9PEZI</name>
<dbReference type="EMBL" id="MU003700">
    <property type="protein sequence ID" value="KAF2809876.1"/>
    <property type="molecule type" value="Genomic_DNA"/>
</dbReference>